<reference evidence="2" key="2">
    <citation type="submission" date="2015-06" db="EMBL/GenBank/DDBJ databases">
        <authorList>
            <person name="Hoefler B.C."/>
            <person name="Straight P.D."/>
        </authorList>
    </citation>
    <scope>NUCLEOTIDE SEQUENCE [LARGE SCALE GENOMIC DNA]</scope>
    <source>
        <strain evidence="2">ARA6</strain>
    </source>
</reference>
<keyword evidence="1" id="KW-1133">Transmembrane helix</keyword>
<reference evidence="4" key="1">
    <citation type="journal article" date="2015" name="J. Biotechnol.">
        <title>Complete genome sequence of Haloferax gibbonsii strain ARA6, a potential producer of polyhydroxyalkanoates and halocins isolated from Araruama, Rio de Janeiro, Brasil.</title>
        <authorList>
            <person name="Pinto L.H."/>
            <person name="D'Alincourt Carvalho-Assef A.P."/>
            <person name="Vieira R.P."/>
            <person name="Clementino M.M."/>
            <person name="Albano R.M."/>
        </authorList>
    </citation>
    <scope>NUCLEOTIDE SEQUENCE [LARGE SCALE GENOMIC DNA]</scope>
    <source>
        <strain evidence="4">ARA6</strain>
    </source>
</reference>
<feature type="transmembrane region" description="Helical" evidence="1">
    <location>
        <begin position="50"/>
        <end position="72"/>
    </location>
</feature>
<protein>
    <submittedName>
        <fullName evidence="2">Uncharacterized protein</fullName>
    </submittedName>
</protein>
<reference evidence="3" key="3">
    <citation type="journal article" date="2021" name="Front. Microbiol.">
        <title>Cellular and Genomic Properties of Haloferax gibbonsii LR2-5, the Host of Euryarchaeal Virus HFTV1.</title>
        <authorList>
            <person name="Tittes C."/>
            <person name="Schwarzer S."/>
            <person name="Pfeiffer F."/>
            <person name="Dyall-Smith M."/>
            <person name="Rodriguez-Franco M."/>
            <person name="Oksanen H.M."/>
            <person name="Quax T.E.F."/>
        </authorList>
    </citation>
    <scope>NUCLEOTIDE SEQUENCE</scope>
    <source>
        <strain evidence="3">LR2-5</strain>
    </source>
</reference>
<keyword evidence="1" id="KW-0812">Transmembrane</keyword>
<dbReference type="Proteomes" id="UP000663064">
    <property type="component" value="Chromosome"/>
</dbReference>
<dbReference type="EMBL" id="CP063205">
    <property type="protein sequence ID" value="QOS10652.1"/>
    <property type="molecule type" value="Genomic_DNA"/>
</dbReference>
<feature type="transmembrane region" description="Helical" evidence="1">
    <location>
        <begin position="84"/>
        <end position="104"/>
    </location>
</feature>
<dbReference type="GeneID" id="59458167"/>
<evidence type="ECO:0000313" key="3">
    <source>
        <dbReference type="EMBL" id="QOS10652.1"/>
    </source>
</evidence>
<dbReference type="Pfam" id="PF19545">
    <property type="entry name" value="DUF6069"/>
    <property type="match status" value="1"/>
</dbReference>
<dbReference type="KEGG" id="hgi:ABY42_02475"/>
<sequence length="149" mass="15308">MATVTPAVRPTWTDLMRRGAATAAVATVANALLLTLVLETGLVEVFGPLSYPPVVFLSAAGAVAATLVYGLLAGRVADADRTFLRVAVAVLVVSFAPDLGLLYVDPGATVPGVLVLMLMHVVVAAVCVASLTELGWGVPEGKRPDPTDE</sequence>
<gene>
    <name evidence="2" type="ORF">ABY42_02475</name>
    <name evidence="3" type="ORF">HfgLR_02495</name>
</gene>
<accession>A0A0K1IQF3</accession>
<dbReference type="EMBL" id="CP011947">
    <property type="protein sequence ID" value="AKU06659.1"/>
    <property type="molecule type" value="Genomic_DNA"/>
</dbReference>
<organism evidence="2 4">
    <name type="scientific">Haloferax gibbonsii</name>
    <dbReference type="NCBI Taxonomy" id="35746"/>
    <lineage>
        <taxon>Archaea</taxon>
        <taxon>Methanobacteriati</taxon>
        <taxon>Methanobacteriota</taxon>
        <taxon>Stenosarchaea group</taxon>
        <taxon>Halobacteria</taxon>
        <taxon>Halobacteriales</taxon>
        <taxon>Haloferacaceae</taxon>
        <taxon>Haloferax</taxon>
    </lineage>
</organism>
<dbReference type="AlphaFoldDB" id="A0A0K1IQF3"/>
<name>A0A0K1IQF3_HALGI</name>
<proteinExistence type="predicted"/>
<feature type="transmembrane region" description="Helical" evidence="1">
    <location>
        <begin position="110"/>
        <end position="132"/>
    </location>
</feature>
<keyword evidence="1" id="KW-0472">Membrane</keyword>
<dbReference type="InterPro" id="IPR045713">
    <property type="entry name" value="DUF6069"/>
</dbReference>
<dbReference type="PATRIC" id="fig|35746.4.peg.521"/>
<evidence type="ECO:0000313" key="4">
    <source>
        <dbReference type="Proteomes" id="UP000066124"/>
    </source>
</evidence>
<dbReference type="RefSeq" id="WP_049904976.1">
    <property type="nucleotide sequence ID" value="NZ_CP011947.1"/>
</dbReference>
<feature type="transmembrane region" description="Helical" evidence="1">
    <location>
        <begin position="20"/>
        <end position="38"/>
    </location>
</feature>
<evidence type="ECO:0000256" key="1">
    <source>
        <dbReference type="SAM" id="Phobius"/>
    </source>
</evidence>
<dbReference type="Proteomes" id="UP000066124">
    <property type="component" value="Chromosome"/>
</dbReference>
<evidence type="ECO:0000313" key="2">
    <source>
        <dbReference type="EMBL" id="AKU06659.1"/>
    </source>
</evidence>